<keyword evidence="2" id="KW-1133">Transmembrane helix</keyword>
<dbReference type="AlphaFoldDB" id="A0A1W1CXU8"/>
<dbReference type="PROSITE" id="PS50076">
    <property type="entry name" value="DNAJ_2"/>
    <property type="match status" value="1"/>
</dbReference>
<evidence type="ECO:0000256" key="2">
    <source>
        <dbReference type="SAM" id="Phobius"/>
    </source>
</evidence>
<evidence type="ECO:0000256" key="1">
    <source>
        <dbReference type="SAM" id="MobiDB-lite"/>
    </source>
</evidence>
<keyword evidence="2" id="KW-0812">Transmembrane</keyword>
<gene>
    <name evidence="4" type="ORF">MNB_SV-3-1241</name>
</gene>
<accession>A0A1W1CXU8</accession>
<evidence type="ECO:0000313" key="4">
    <source>
        <dbReference type="EMBL" id="SFV70670.1"/>
    </source>
</evidence>
<feature type="transmembrane region" description="Helical" evidence="2">
    <location>
        <begin position="31"/>
        <end position="48"/>
    </location>
</feature>
<feature type="domain" description="J" evidence="3">
    <location>
        <begin position="220"/>
        <end position="274"/>
    </location>
</feature>
<protein>
    <submittedName>
        <fullName evidence="4">DnaJ-class molecular chaperone CbpA</fullName>
    </submittedName>
</protein>
<dbReference type="SMART" id="SM00271">
    <property type="entry name" value="DnaJ"/>
    <property type="match status" value="1"/>
</dbReference>
<feature type="compositionally biased region" description="Basic and acidic residues" evidence="1">
    <location>
        <begin position="169"/>
        <end position="214"/>
    </location>
</feature>
<dbReference type="InterPro" id="IPR001623">
    <property type="entry name" value="DnaJ_domain"/>
</dbReference>
<dbReference type="InterPro" id="IPR050817">
    <property type="entry name" value="DjlA_DnaK_co-chaperone"/>
</dbReference>
<organism evidence="4">
    <name type="scientific">hydrothermal vent metagenome</name>
    <dbReference type="NCBI Taxonomy" id="652676"/>
    <lineage>
        <taxon>unclassified sequences</taxon>
        <taxon>metagenomes</taxon>
        <taxon>ecological metagenomes</taxon>
    </lineage>
</organism>
<dbReference type="PRINTS" id="PR00625">
    <property type="entry name" value="JDOMAIN"/>
</dbReference>
<feature type="region of interest" description="Disordered" evidence="1">
    <location>
        <begin position="169"/>
        <end position="215"/>
    </location>
</feature>
<evidence type="ECO:0000259" key="3">
    <source>
        <dbReference type="PROSITE" id="PS50076"/>
    </source>
</evidence>
<proteinExistence type="predicted"/>
<name>A0A1W1CXU8_9ZZZZ</name>
<feature type="transmembrane region" description="Helical" evidence="2">
    <location>
        <begin position="55"/>
        <end position="72"/>
    </location>
</feature>
<dbReference type="PANTHER" id="PTHR24074">
    <property type="entry name" value="CO-CHAPERONE PROTEIN DJLA"/>
    <property type="match status" value="1"/>
</dbReference>
<dbReference type="Pfam" id="PF00226">
    <property type="entry name" value="DnaJ"/>
    <property type="match status" value="1"/>
</dbReference>
<dbReference type="SUPFAM" id="SSF46565">
    <property type="entry name" value="Chaperone J-domain"/>
    <property type="match status" value="1"/>
</dbReference>
<dbReference type="InterPro" id="IPR036869">
    <property type="entry name" value="J_dom_sf"/>
</dbReference>
<dbReference type="EMBL" id="FPHI01000054">
    <property type="protein sequence ID" value="SFV70670.1"/>
    <property type="molecule type" value="Genomic_DNA"/>
</dbReference>
<reference evidence="4" key="1">
    <citation type="submission" date="2016-10" db="EMBL/GenBank/DDBJ databases">
        <authorList>
            <person name="de Groot N.N."/>
        </authorList>
    </citation>
    <scope>NUCLEOTIDE SEQUENCE</scope>
</reference>
<keyword evidence="2" id="KW-0472">Membrane</keyword>
<dbReference type="Gene3D" id="1.10.287.110">
    <property type="entry name" value="DnaJ domain"/>
    <property type="match status" value="1"/>
</dbReference>
<dbReference type="CDD" id="cd06257">
    <property type="entry name" value="DnaJ"/>
    <property type="match status" value="1"/>
</dbReference>
<feature type="transmembrane region" description="Helical" evidence="2">
    <location>
        <begin position="112"/>
        <end position="131"/>
    </location>
</feature>
<sequence length="274" mass="32741">MQEFLAPILFRVQNLFTVLTNEIQNVNSDNIIYLLINGGVVFAGFYFVSRFFRAYILRVGFFMFGAWVLWNVSARDSILQSFDFYGGLGMLVPQLEIVEITYLLLKERTLFVYNQFVGLILLMVSPFVWLYRQTARLSDYLKAKQEERADKKAYEKYYQDDFKEQARQDEQAQREFREREAKKKQQKQEQQRRYEEEKKQYQQSKQSKEKKTASRWESTNPYEVLGIEETATKSEIKKAYRKLAKIYHPDLALTNKEKAEEIFKMINRAYENLS</sequence>